<organism evidence="1 2">
    <name type="scientific">Dorcoceras hygrometricum</name>
    <dbReference type="NCBI Taxonomy" id="472368"/>
    <lineage>
        <taxon>Eukaryota</taxon>
        <taxon>Viridiplantae</taxon>
        <taxon>Streptophyta</taxon>
        <taxon>Embryophyta</taxon>
        <taxon>Tracheophyta</taxon>
        <taxon>Spermatophyta</taxon>
        <taxon>Magnoliopsida</taxon>
        <taxon>eudicotyledons</taxon>
        <taxon>Gunneridae</taxon>
        <taxon>Pentapetalae</taxon>
        <taxon>asterids</taxon>
        <taxon>lamiids</taxon>
        <taxon>Lamiales</taxon>
        <taxon>Gesneriaceae</taxon>
        <taxon>Didymocarpoideae</taxon>
        <taxon>Trichosporeae</taxon>
        <taxon>Loxocarpinae</taxon>
        <taxon>Dorcoceras</taxon>
    </lineage>
</organism>
<dbReference type="Proteomes" id="UP000250235">
    <property type="component" value="Unassembled WGS sequence"/>
</dbReference>
<sequence length="55" mass="6291">MHNRKALDKIAAFYTTCTKLQCGARKPASPRCQKTYKSSRVGWLSFSIAVRSKIW</sequence>
<dbReference type="AlphaFoldDB" id="A0A2Z7C2K0"/>
<reference evidence="1 2" key="1">
    <citation type="journal article" date="2015" name="Proc. Natl. Acad. Sci. U.S.A.">
        <title>The resurrection genome of Boea hygrometrica: A blueprint for survival of dehydration.</title>
        <authorList>
            <person name="Xiao L."/>
            <person name="Yang G."/>
            <person name="Zhang L."/>
            <person name="Yang X."/>
            <person name="Zhao S."/>
            <person name="Ji Z."/>
            <person name="Zhou Q."/>
            <person name="Hu M."/>
            <person name="Wang Y."/>
            <person name="Chen M."/>
            <person name="Xu Y."/>
            <person name="Jin H."/>
            <person name="Xiao X."/>
            <person name="Hu G."/>
            <person name="Bao F."/>
            <person name="Hu Y."/>
            <person name="Wan P."/>
            <person name="Li L."/>
            <person name="Deng X."/>
            <person name="Kuang T."/>
            <person name="Xiang C."/>
            <person name="Zhu J.K."/>
            <person name="Oliver M.J."/>
            <person name="He Y."/>
        </authorList>
    </citation>
    <scope>NUCLEOTIDE SEQUENCE [LARGE SCALE GENOMIC DNA]</scope>
    <source>
        <strain evidence="2">cv. XS01</strain>
    </source>
</reference>
<keyword evidence="2" id="KW-1185">Reference proteome</keyword>
<gene>
    <name evidence="1" type="ORF">F511_10279</name>
</gene>
<evidence type="ECO:0000313" key="2">
    <source>
        <dbReference type="Proteomes" id="UP000250235"/>
    </source>
</evidence>
<name>A0A2Z7C2K0_9LAMI</name>
<proteinExistence type="predicted"/>
<accession>A0A2Z7C2K0</accession>
<dbReference type="EMBL" id="KQ999821">
    <property type="protein sequence ID" value="KZV41145.1"/>
    <property type="molecule type" value="Genomic_DNA"/>
</dbReference>
<evidence type="ECO:0000313" key="1">
    <source>
        <dbReference type="EMBL" id="KZV41145.1"/>
    </source>
</evidence>
<protein>
    <submittedName>
        <fullName evidence="1">Uncharacterized protein</fullName>
    </submittedName>
</protein>